<reference evidence="2 3" key="1">
    <citation type="submission" date="2018-04" db="EMBL/GenBank/DDBJ databases">
        <title>Genomic Encyclopedia of Type Strains, Phase IV (KMG-IV): sequencing the most valuable type-strain genomes for metagenomic binning, comparative biology and taxonomic classification.</title>
        <authorList>
            <person name="Goeker M."/>
        </authorList>
    </citation>
    <scope>NUCLEOTIDE SEQUENCE [LARGE SCALE GENOMIC DNA]</scope>
    <source>
        <strain evidence="2 3">DSM 104150</strain>
    </source>
</reference>
<dbReference type="AlphaFoldDB" id="A0A318E745"/>
<dbReference type="Proteomes" id="UP000248330">
    <property type="component" value="Unassembled WGS sequence"/>
</dbReference>
<gene>
    <name evidence="2" type="ORF">C8D93_111157</name>
</gene>
<feature type="transmembrane region" description="Helical" evidence="1">
    <location>
        <begin position="49"/>
        <end position="68"/>
    </location>
</feature>
<keyword evidence="1" id="KW-1133">Transmembrane helix</keyword>
<name>A0A318E745_9GAMM</name>
<dbReference type="OrthoDB" id="7062791at2"/>
<proteinExistence type="predicted"/>
<comment type="caution">
    <text evidence="2">The sequence shown here is derived from an EMBL/GenBank/DDBJ whole genome shotgun (WGS) entry which is preliminary data.</text>
</comment>
<sequence length="140" mass="15122">MHTALKAFAAGFISTLLFHQGLLGVLYLGGLAPFAPWNLTAVPPLGVPAVISLAFWGGLWGIVLWWLIRTAPARRYWLRAIVIGALGPSLVAWFVVMPLKGLAPAGGFDPRIIVGALLLNGAWGFGVAVLMRNWPRLGWR</sequence>
<dbReference type="EMBL" id="QICN01000011">
    <property type="protein sequence ID" value="PXV64985.1"/>
    <property type="molecule type" value="Genomic_DNA"/>
</dbReference>
<keyword evidence="1" id="KW-0472">Membrane</keyword>
<accession>A0A318E745</accession>
<evidence type="ECO:0000256" key="1">
    <source>
        <dbReference type="SAM" id="Phobius"/>
    </source>
</evidence>
<feature type="transmembrane region" description="Helical" evidence="1">
    <location>
        <begin position="80"/>
        <end position="99"/>
    </location>
</feature>
<feature type="transmembrane region" description="Helical" evidence="1">
    <location>
        <begin position="7"/>
        <end position="29"/>
    </location>
</feature>
<organism evidence="2 3">
    <name type="scientific">Sinimarinibacterium flocculans</name>
    <dbReference type="NCBI Taxonomy" id="985250"/>
    <lineage>
        <taxon>Bacteria</taxon>
        <taxon>Pseudomonadati</taxon>
        <taxon>Pseudomonadota</taxon>
        <taxon>Gammaproteobacteria</taxon>
        <taxon>Nevskiales</taxon>
        <taxon>Nevskiaceae</taxon>
        <taxon>Sinimarinibacterium</taxon>
    </lineage>
</organism>
<keyword evidence="1" id="KW-0812">Transmembrane</keyword>
<evidence type="ECO:0000313" key="2">
    <source>
        <dbReference type="EMBL" id="PXV64985.1"/>
    </source>
</evidence>
<feature type="transmembrane region" description="Helical" evidence="1">
    <location>
        <begin position="111"/>
        <end position="131"/>
    </location>
</feature>
<keyword evidence="3" id="KW-1185">Reference proteome</keyword>
<evidence type="ECO:0000313" key="3">
    <source>
        <dbReference type="Proteomes" id="UP000248330"/>
    </source>
</evidence>
<protein>
    <submittedName>
        <fullName evidence="2">Uncharacterized protein</fullName>
    </submittedName>
</protein>
<dbReference type="RefSeq" id="WP_110266525.1">
    <property type="nucleotide sequence ID" value="NZ_CAWNXA010000011.1"/>
</dbReference>